<accession>A0A1Y2GRN2</accession>
<dbReference type="Proteomes" id="UP000193648">
    <property type="component" value="Unassembled WGS sequence"/>
</dbReference>
<sequence length="183" mass="21448">MDRQTDRQADRQTGRQMDRQTDRQADRQTGRQMDRQIDRQIDRDIRQSNGQIDRWTDRQTGCAEYMYMCVQPGRDSICFCLEIRRETYRSRLIAISVECSQLSFLSIWPPKVGKVQTAQCELVISACVKNVVNEDEQVEMRFHCCHGYLSTVLLRWGKQDDVVYPSHGPMGDMNMDMDGHDME</sequence>
<dbReference type="GeneID" id="33569609"/>
<protein>
    <submittedName>
        <fullName evidence="2">Uncharacterized protein</fullName>
    </submittedName>
</protein>
<name>A0A1Y2GRN2_9FUNG</name>
<reference evidence="2 3" key="1">
    <citation type="submission" date="2016-07" db="EMBL/GenBank/DDBJ databases">
        <title>Pervasive Adenine N6-methylation of Active Genes in Fungi.</title>
        <authorList>
            <consortium name="DOE Joint Genome Institute"/>
            <person name="Mondo S.J."/>
            <person name="Dannebaum R.O."/>
            <person name="Kuo R.C."/>
            <person name="Labutti K."/>
            <person name="Haridas S."/>
            <person name="Kuo A."/>
            <person name="Salamov A."/>
            <person name="Ahrendt S.R."/>
            <person name="Lipzen A."/>
            <person name="Sullivan W."/>
            <person name="Andreopoulos W.B."/>
            <person name="Clum A."/>
            <person name="Lindquist E."/>
            <person name="Daum C."/>
            <person name="Ramamoorthy G.K."/>
            <person name="Gryganskyi A."/>
            <person name="Culley D."/>
            <person name="Magnuson J.K."/>
            <person name="James T.Y."/>
            <person name="O'Malley M.A."/>
            <person name="Stajich J.E."/>
            <person name="Spatafora J.W."/>
            <person name="Visel A."/>
            <person name="Grigoriev I.V."/>
        </authorList>
    </citation>
    <scope>NUCLEOTIDE SEQUENCE [LARGE SCALE GENOMIC DNA]</scope>
    <source>
        <strain evidence="2 3">NRRL 3116</strain>
    </source>
</reference>
<evidence type="ECO:0000313" key="3">
    <source>
        <dbReference type="Proteomes" id="UP000193648"/>
    </source>
</evidence>
<dbReference type="AlphaFoldDB" id="A0A1Y2GRN2"/>
<feature type="region of interest" description="Disordered" evidence="1">
    <location>
        <begin position="1"/>
        <end position="43"/>
    </location>
</feature>
<dbReference type="InParanoid" id="A0A1Y2GRN2"/>
<proteinExistence type="predicted"/>
<gene>
    <name evidence="2" type="ORF">BCR41DRAFT_386162</name>
</gene>
<organism evidence="2 3">
    <name type="scientific">Lobosporangium transversale</name>
    <dbReference type="NCBI Taxonomy" id="64571"/>
    <lineage>
        <taxon>Eukaryota</taxon>
        <taxon>Fungi</taxon>
        <taxon>Fungi incertae sedis</taxon>
        <taxon>Mucoromycota</taxon>
        <taxon>Mortierellomycotina</taxon>
        <taxon>Mortierellomycetes</taxon>
        <taxon>Mortierellales</taxon>
        <taxon>Mortierellaceae</taxon>
        <taxon>Lobosporangium</taxon>
    </lineage>
</organism>
<dbReference type="OrthoDB" id="10068961at2759"/>
<dbReference type="EMBL" id="MCFF01000016">
    <property type="protein sequence ID" value="ORZ17544.1"/>
    <property type="molecule type" value="Genomic_DNA"/>
</dbReference>
<dbReference type="RefSeq" id="XP_021881931.1">
    <property type="nucleotide sequence ID" value="XM_022027766.1"/>
</dbReference>
<keyword evidence="3" id="KW-1185">Reference proteome</keyword>
<evidence type="ECO:0000256" key="1">
    <source>
        <dbReference type="SAM" id="MobiDB-lite"/>
    </source>
</evidence>
<comment type="caution">
    <text evidence="2">The sequence shown here is derived from an EMBL/GenBank/DDBJ whole genome shotgun (WGS) entry which is preliminary data.</text>
</comment>
<evidence type="ECO:0000313" key="2">
    <source>
        <dbReference type="EMBL" id="ORZ17544.1"/>
    </source>
</evidence>